<protein>
    <recommendedName>
        <fullName evidence="3 4">BACON domain-containing protein</fullName>
    </recommendedName>
</protein>
<evidence type="ECO:0000313" key="6">
    <source>
        <dbReference type="Proteomes" id="UP001204548"/>
    </source>
</evidence>
<feature type="signal peptide" evidence="2">
    <location>
        <begin position="1"/>
        <end position="22"/>
    </location>
</feature>
<evidence type="ECO:0000259" key="3">
    <source>
        <dbReference type="Pfam" id="PF13004"/>
    </source>
</evidence>
<dbReference type="InterPro" id="IPR013783">
    <property type="entry name" value="Ig-like_fold"/>
</dbReference>
<evidence type="ECO:0000256" key="1">
    <source>
        <dbReference type="PROSITE-ProRule" id="PRU00339"/>
    </source>
</evidence>
<proteinExistence type="predicted"/>
<dbReference type="PROSITE" id="PS50005">
    <property type="entry name" value="TPR"/>
    <property type="match status" value="1"/>
</dbReference>
<dbReference type="RefSeq" id="WP_192915352.1">
    <property type="nucleotide sequence ID" value="NZ_DAWEFC010000078.1"/>
</dbReference>
<dbReference type="InterPro" id="IPR024361">
    <property type="entry name" value="BACON"/>
</dbReference>
<feature type="domain" description="BACON" evidence="4">
    <location>
        <begin position="175"/>
        <end position="247"/>
    </location>
</feature>
<reference evidence="5" key="1">
    <citation type="submission" date="2022-08" db="EMBL/GenBank/DDBJ databases">
        <title>Genome Sequencing of Bacteroides fragilis Group Isolates with Nanopore Technology.</title>
        <authorList>
            <person name="Tisza M.J."/>
            <person name="Smith D."/>
            <person name="Dekker J.P."/>
        </authorList>
    </citation>
    <scope>NUCLEOTIDE SEQUENCE</scope>
    <source>
        <strain evidence="5">BFG-351</strain>
    </source>
</reference>
<comment type="caution">
    <text evidence="5">The sequence shown here is derived from an EMBL/GenBank/DDBJ whole genome shotgun (WGS) entry which is preliminary data.</text>
</comment>
<accession>A0AAW5NRI0</accession>
<evidence type="ECO:0000259" key="4">
    <source>
        <dbReference type="Pfam" id="PF19190"/>
    </source>
</evidence>
<name>A0AAW5NRI0_9BACE</name>
<dbReference type="AlphaFoldDB" id="A0AAW5NRI0"/>
<keyword evidence="2" id="KW-0732">Signal</keyword>
<feature type="chain" id="PRO_5043879557" description="BACON domain-containing protein" evidence="2">
    <location>
        <begin position="23"/>
        <end position="260"/>
    </location>
</feature>
<dbReference type="Proteomes" id="UP001204548">
    <property type="component" value="Unassembled WGS sequence"/>
</dbReference>
<evidence type="ECO:0000256" key="2">
    <source>
        <dbReference type="SAM" id="SignalP"/>
    </source>
</evidence>
<dbReference type="CDD" id="cd14948">
    <property type="entry name" value="BACON"/>
    <property type="match status" value="2"/>
</dbReference>
<dbReference type="EMBL" id="JANUTS010000001">
    <property type="protein sequence ID" value="MCS2790950.1"/>
    <property type="molecule type" value="Genomic_DNA"/>
</dbReference>
<gene>
    <name evidence="5" type="ORF">NXW97_02785</name>
</gene>
<feature type="domain" description="BACON" evidence="3">
    <location>
        <begin position="116"/>
        <end position="167"/>
    </location>
</feature>
<sequence length="260" mass="29027">MKKCIKLIILVFALAMPISTWGQCAAIYQKGETSMKKGKYREAIKAFNAAMKCDSKLEQDCKSKIKECEEKLKPASKSTPVPMIEVSRLTIDKDSIRFGYETTKAEYIKIDSEPEQWTATSDTSWCKVVPRDKILSVSCEINELTSERKAIVSISNGKMEKTVTIVQSGQKERINIELDKLEFSSKGEIKDLPIKTNTEWEVADIPDWCKVVAKVTAKDSSKLILKVDKTKKANVGTLTVKTKGGEFASIILSQKKGGLF</sequence>
<dbReference type="Gene3D" id="1.25.40.10">
    <property type="entry name" value="Tetratricopeptide repeat domain"/>
    <property type="match status" value="1"/>
</dbReference>
<dbReference type="InterPro" id="IPR011990">
    <property type="entry name" value="TPR-like_helical_dom_sf"/>
</dbReference>
<organism evidence="5 6">
    <name type="scientific">Bacteroides faecis</name>
    <dbReference type="NCBI Taxonomy" id="674529"/>
    <lineage>
        <taxon>Bacteria</taxon>
        <taxon>Pseudomonadati</taxon>
        <taxon>Bacteroidota</taxon>
        <taxon>Bacteroidia</taxon>
        <taxon>Bacteroidales</taxon>
        <taxon>Bacteroidaceae</taxon>
        <taxon>Bacteroides</taxon>
    </lineage>
</organism>
<keyword evidence="1" id="KW-0802">TPR repeat</keyword>
<dbReference type="Pfam" id="PF19190">
    <property type="entry name" value="BACON_2"/>
    <property type="match status" value="1"/>
</dbReference>
<evidence type="ECO:0000313" key="5">
    <source>
        <dbReference type="EMBL" id="MCS2790950.1"/>
    </source>
</evidence>
<dbReference type="Pfam" id="PF13004">
    <property type="entry name" value="BACON"/>
    <property type="match status" value="1"/>
</dbReference>
<dbReference type="Gene3D" id="2.60.40.10">
    <property type="entry name" value="Immunoglobulins"/>
    <property type="match status" value="2"/>
</dbReference>
<dbReference type="SMART" id="SM00028">
    <property type="entry name" value="TPR"/>
    <property type="match status" value="1"/>
</dbReference>
<feature type="repeat" description="TPR" evidence="1">
    <location>
        <begin position="24"/>
        <end position="57"/>
    </location>
</feature>
<dbReference type="InterPro" id="IPR019734">
    <property type="entry name" value="TPR_rpt"/>
</dbReference>